<evidence type="ECO:0000256" key="1">
    <source>
        <dbReference type="ARBA" id="ARBA00022801"/>
    </source>
</evidence>
<dbReference type="FunFam" id="3.40.50.1820:FF:000442">
    <property type="entry name" value="Subfamily S9C unassigned peptidase"/>
    <property type="match status" value="1"/>
</dbReference>
<dbReference type="Gene3D" id="3.40.50.1820">
    <property type="entry name" value="alpha/beta hydrolase"/>
    <property type="match status" value="1"/>
</dbReference>
<comment type="caution">
    <text evidence="4">The sequence shown here is derived from an EMBL/GenBank/DDBJ whole genome shotgun (WGS) entry which is preliminary data.</text>
</comment>
<dbReference type="GO" id="GO:0004252">
    <property type="term" value="F:serine-type endopeptidase activity"/>
    <property type="evidence" value="ECO:0007669"/>
    <property type="project" value="TreeGrafter"/>
</dbReference>
<keyword evidence="5" id="KW-1185">Reference proteome</keyword>
<dbReference type="OrthoDB" id="4269629at2"/>
<feature type="signal peptide" evidence="2">
    <location>
        <begin position="1"/>
        <end position="19"/>
    </location>
</feature>
<feature type="domain" description="Peptidase S9 prolyl oligopeptidase catalytic" evidence="3">
    <location>
        <begin position="438"/>
        <end position="648"/>
    </location>
</feature>
<dbReference type="AlphaFoldDB" id="A0A502KYP6"/>
<organism evidence="4 5">
    <name type="scientific">Litorilituus lipolyticus</name>
    <dbReference type="NCBI Taxonomy" id="2491017"/>
    <lineage>
        <taxon>Bacteria</taxon>
        <taxon>Pseudomonadati</taxon>
        <taxon>Pseudomonadota</taxon>
        <taxon>Gammaproteobacteria</taxon>
        <taxon>Alteromonadales</taxon>
        <taxon>Colwelliaceae</taxon>
        <taxon>Litorilituus</taxon>
    </lineage>
</organism>
<evidence type="ECO:0000313" key="5">
    <source>
        <dbReference type="Proteomes" id="UP000315303"/>
    </source>
</evidence>
<evidence type="ECO:0000259" key="3">
    <source>
        <dbReference type="Pfam" id="PF00326"/>
    </source>
</evidence>
<gene>
    <name evidence="4" type="ORF">EPA86_08440</name>
</gene>
<dbReference type="InterPro" id="IPR029058">
    <property type="entry name" value="AB_hydrolase_fold"/>
</dbReference>
<sequence>MSKIKMLMFICITFSIANVANSYAVTVEDLSRHGEYHNVKISPDGKHLAALVTKDGVRSLVFLETDTYKVTYALNANSKSQAGSYYWANNERVVIQIQQLKGAFELPYDYGEIYAINYDGSKKRMIFGYRAEGSSLTSSKSNSNSGSSFYYGRLIDTLENEPKYVLVQKQKFNRTSGSLARAIKLNIYNGKEKEVKTAPMSYSYFLVDSKGQPRFSTGIDKQGKTNLFYSQGKDDNWKKFDKSFSGKFSPISFADDDNSIYAFKSEDGEPKGLFRYNLKNQEETLLFQSKMADPTYAMKTDLNTVYGVRVDEDYPEYVYLDESLRDAQFHKALFQYFKGDKVSITSKTDNGEKLIIHVSSDRNPGTFYLFNTKTMKNKLLFNTSPWIKAKDMAATEPFRIKTKDGLILNGFVTMPKGKSEKLPTVLLPHGGPHARDYWGYDSQVQLLANAGYAVVQVNFRGSSGYGDKFEEAGYGNWGTKIQDDITLAAKYVIQQGIADKDRMCIFGTSFGGYSALQSAIKNPDLYKCAIGYAGVYDLPMLYAEGDIRHLKWGDSYLDKTLGTDVTAQKLQSPVNHVDKLKAAVFIIHGEEDERAPIEHAEKLKESLEANNYPFEWLVKDKEGHGFYNEDNILEVNQKILSFLDDHIGS</sequence>
<dbReference type="SUPFAM" id="SSF82171">
    <property type="entry name" value="DPP6 N-terminal domain-like"/>
    <property type="match status" value="1"/>
</dbReference>
<keyword evidence="1" id="KW-0378">Hydrolase</keyword>
<dbReference type="GO" id="GO:0006508">
    <property type="term" value="P:proteolysis"/>
    <property type="evidence" value="ECO:0007669"/>
    <property type="project" value="InterPro"/>
</dbReference>
<accession>A0A502KYP6</accession>
<protein>
    <submittedName>
        <fullName evidence="4">S9 family peptidase</fullName>
    </submittedName>
</protein>
<dbReference type="Pfam" id="PF00326">
    <property type="entry name" value="Peptidase_S9"/>
    <property type="match status" value="1"/>
</dbReference>
<dbReference type="PANTHER" id="PTHR42776:SF27">
    <property type="entry name" value="DIPEPTIDYL PEPTIDASE FAMILY MEMBER 6"/>
    <property type="match status" value="1"/>
</dbReference>
<evidence type="ECO:0000256" key="2">
    <source>
        <dbReference type="SAM" id="SignalP"/>
    </source>
</evidence>
<dbReference type="Proteomes" id="UP000315303">
    <property type="component" value="Unassembled WGS sequence"/>
</dbReference>
<dbReference type="SUPFAM" id="SSF53474">
    <property type="entry name" value="alpha/beta-Hydrolases"/>
    <property type="match status" value="1"/>
</dbReference>
<dbReference type="PANTHER" id="PTHR42776">
    <property type="entry name" value="SERINE PEPTIDASE S9 FAMILY MEMBER"/>
    <property type="match status" value="1"/>
</dbReference>
<keyword evidence="2" id="KW-0732">Signal</keyword>
<proteinExistence type="predicted"/>
<feature type="chain" id="PRO_5021274556" evidence="2">
    <location>
        <begin position="20"/>
        <end position="649"/>
    </location>
</feature>
<evidence type="ECO:0000313" key="4">
    <source>
        <dbReference type="EMBL" id="TPH15599.1"/>
    </source>
</evidence>
<name>A0A502KYP6_9GAMM</name>
<reference evidence="4 5" key="1">
    <citation type="submission" date="2019-01" db="EMBL/GenBank/DDBJ databases">
        <title>Litorilituus lipolytica sp. nov., isolated from intertidal sand of the Yellow Sea in China.</title>
        <authorList>
            <person name="Liu A."/>
        </authorList>
    </citation>
    <scope>NUCLEOTIDE SEQUENCE [LARGE SCALE GENOMIC DNA]</scope>
    <source>
        <strain evidence="4 5">RZ04</strain>
    </source>
</reference>
<dbReference type="InterPro" id="IPR001375">
    <property type="entry name" value="Peptidase_S9_cat"/>
</dbReference>
<dbReference type="RefSeq" id="WP_140602998.1">
    <property type="nucleotide sequence ID" value="NZ_SAWY01000019.1"/>
</dbReference>
<dbReference type="EMBL" id="SAWY01000019">
    <property type="protein sequence ID" value="TPH15599.1"/>
    <property type="molecule type" value="Genomic_DNA"/>
</dbReference>